<organism evidence="1 2">
    <name type="scientific">Candidatus Cryptobacteroides intestinigallinarum</name>
    <dbReference type="NCBI Taxonomy" id="2840767"/>
    <lineage>
        <taxon>Bacteria</taxon>
        <taxon>Pseudomonadati</taxon>
        <taxon>Bacteroidota</taxon>
        <taxon>Bacteroidia</taxon>
        <taxon>Bacteroidales</taxon>
        <taxon>Candidatus Cryptobacteroides</taxon>
    </lineage>
</organism>
<evidence type="ECO:0000313" key="2">
    <source>
        <dbReference type="Proteomes" id="UP000823617"/>
    </source>
</evidence>
<accession>A0A9D9HLN4</accession>
<reference evidence="1" key="2">
    <citation type="journal article" date="2021" name="PeerJ">
        <title>Extensive microbial diversity within the chicken gut microbiome revealed by metagenomics and culture.</title>
        <authorList>
            <person name="Gilroy R."/>
            <person name="Ravi A."/>
            <person name="Getino M."/>
            <person name="Pursley I."/>
            <person name="Horton D.L."/>
            <person name="Alikhan N.F."/>
            <person name="Baker D."/>
            <person name="Gharbi K."/>
            <person name="Hall N."/>
            <person name="Watson M."/>
            <person name="Adriaenssens E.M."/>
            <person name="Foster-Nyarko E."/>
            <person name="Jarju S."/>
            <person name="Secka A."/>
            <person name="Antonio M."/>
            <person name="Oren A."/>
            <person name="Chaudhuri R.R."/>
            <person name="La Ragione R."/>
            <person name="Hildebrand F."/>
            <person name="Pallen M.J."/>
        </authorList>
    </citation>
    <scope>NUCLEOTIDE SEQUENCE</scope>
    <source>
        <strain evidence="1">B1-3475</strain>
    </source>
</reference>
<proteinExistence type="predicted"/>
<dbReference type="Proteomes" id="UP000823617">
    <property type="component" value="Unassembled WGS sequence"/>
</dbReference>
<dbReference type="AlphaFoldDB" id="A0A9D9HLN4"/>
<name>A0A9D9HLN4_9BACT</name>
<evidence type="ECO:0000313" key="1">
    <source>
        <dbReference type="EMBL" id="MBO8456128.1"/>
    </source>
</evidence>
<comment type="caution">
    <text evidence="1">The sequence shown here is derived from an EMBL/GenBank/DDBJ whole genome shotgun (WGS) entry which is preliminary data.</text>
</comment>
<dbReference type="EMBL" id="JADIMK010000073">
    <property type="protein sequence ID" value="MBO8456128.1"/>
    <property type="molecule type" value="Genomic_DNA"/>
</dbReference>
<reference evidence="1" key="1">
    <citation type="submission" date="2020-10" db="EMBL/GenBank/DDBJ databases">
        <authorList>
            <person name="Gilroy R."/>
        </authorList>
    </citation>
    <scope>NUCLEOTIDE SEQUENCE</scope>
    <source>
        <strain evidence="1">B1-3475</strain>
    </source>
</reference>
<protein>
    <submittedName>
        <fullName evidence="1">Uncharacterized protein</fullName>
    </submittedName>
</protein>
<sequence>MYRTFCNNLCCLFIAVVLGGMTAGLVHSHKSEGRISFSAGFPETASMVLSGLMNQDAVRSFVPSFDGSMETYSVTGSAQAPCQMSQKCQSQTVGSSQTDLAKAGHLQESTMSSRVEPASRLADYYIFALGRIRV</sequence>
<gene>
    <name evidence="1" type="ORF">IAC08_06975</name>
</gene>